<dbReference type="Pfam" id="PF05362">
    <property type="entry name" value="Lon_C"/>
    <property type="match status" value="1"/>
</dbReference>
<keyword evidence="4 10" id="KW-0720">Serine protease</keyword>
<evidence type="ECO:0000256" key="6">
    <source>
        <dbReference type="ARBA" id="ARBA00050665"/>
    </source>
</evidence>
<keyword evidence="3 10" id="KW-0378">Hydrolase</keyword>
<evidence type="ECO:0000256" key="4">
    <source>
        <dbReference type="ARBA" id="ARBA00022825"/>
    </source>
</evidence>
<evidence type="ECO:0000256" key="2">
    <source>
        <dbReference type="ARBA" id="ARBA00022741"/>
    </source>
</evidence>
<dbReference type="GO" id="GO:0016887">
    <property type="term" value="F:ATP hydrolysis activity"/>
    <property type="evidence" value="ECO:0007669"/>
    <property type="project" value="InterPro"/>
</dbReference>
<proteinExistence type="inferred from homology"/>
<dbReference type="EMBL" id="CP046314">
    <property type="protein sequence ID" value="QGS09474.1"/>
    <property type="molecule type" value="Genomic_DNA"/>
</dbReference>
<dbReference type="GO" id="GO:0004252">
    <property type="term" value="F:serine-type endopeptidase activity"/>
    <property type="evidence" value="ECO:0007669"/>
    <property type="project" value="UniProtKB-UniRule"/>
</dbReference>
<dbReference type="InterPro" id="IPR008268">
    <property type="entry name" value="Peptidase_S16_AS"/>
</dbReference>
<organism evidence="12 13">
    <name type="scientific">Gemella morbillorum</name>
    <dbReference type="NCBI Taxonomy" id="29391"/>
    <lineage>
        <taxon>Bacteria</taxon>
        <taxon>Bacillati</taxon>
        <taxon>Bacillota</taxon>
        <taxon>Bacilli</taxon>
        <taxon>Bacillales</taxon>
        <taxon>Gemellaceae</taxon>
        <taxon>Gemella</taxon>
    </lineage>
</organism>
<dbReference type="InterPro" id="IPR027065">
    <property type="entry name" value="Lon_Prtase"/>
</dbReference>
<comment type="similarity">
    <text evidence="10">Belongs to the peptidase S16 family.</text>
</comment>
<feature type="active site" evidence="8 10">
    <location>
        <position position="671"/>
    </location>
</feature>
<evidence type="ECO:0000259" key="11">
    <source>
        <dbReference type="PROSITE" id="PS51786"/>
    </source>
</evidence>
<keyword evidence="1 10" id="KW-0645">Protease</keyword>
<evidence type="ECO:0000256" key="1">
    <source>
        <dbReference type="ARBA" id="ARBA00022670"/>
    </source>
</evidence>
<dbReference type="Gene3D" id="3.40.50.300">
    <property type="entry name" value="P-loop containing nucleotide triphosphate hydrolases"/>
    <property type="match status" value="1"/>
</dbReference>
<dbReference type="InterPro" id="IPR008269">
    <property type="entry name" value="Lon_proteolytic"/>
</dbReference>
<comment type="function">
    <text evidence="7">ATP-dependent serine protease that mediates the selective degradation of mutant and abnormal proteins as well as certain short-lived regulatory proteins. Required for cellular homeostasis and for survival from DNA damage and developmental changes induced by stress. Degrades polypeptides processively to yield small peptide fragments that are 5 to 10 amino acids long. Binds to DNA in a double-stranded, site-specific manner.</text>
</comment>
<dbReference type="Gene3D" id="1.10.8.60">
    <property type="match status" value="1"/>
</dbReference>
<name>A0AAP9HER2_9BACL</name>
<dbReference type="PRINTS" id="PR00830">
    <property type="entry name" value="ENDOLAPTASE"/>
</dbReference>
<protein>
    <recommendedName>
        <fullName evidence="10">endopeptidase La</fullName>
        <ecNumber evidence="10">3.4.21.53</ecNumber>
    </recommendedName>
</protein>
<dbReference type="NCBIfam" id="TIGR00763">
    <property type="entry name" value="lon"/>
    <property type="match status" value="1"/>
</dbReference>
<dbReference type="PROSITE" id="PS51786">
    <property type="entry name" value="LON_PROTEOLYTIC"/>
    <property type="match status" value="1"/>
</dbReference>
<dbReference type="Pfam" id="PF22667">
    <property type="entry name" value="Lon_lid"/>
    <property type="match status" value="1"/>
</dbReference>
<dbReference type="GO" id="GO:0006508">
    <property type="term" value="P:proteolysis"/>
    <property type="evidence" value="ECO:0007669"/>
    <property type="project" value="UniProtKB-KW"/>
</dbReference>
<evidence type="ECO:0000256" key="3">
    <source>
        <dbReference type="ARBA" id="ARBA00022801"/>
    </source>
</evidence>
<dbReference type="InterPro" id="IPR003593">
    <property type="entry name" value="AAA+_ATPase"/>
</dbReference>
<feature type="active site" evidence="8 10">
    <location>
        <position position="714"/>
    </location>
</feature>
<evidence type="ECO:0000256" key="10">
    <source>
        <dbReference type="PROSITE-ProRule" id="PRU01122"/>
    </source>
</evidence>
<dbReference type="InterPro" id="IPR020568">
    <property type="entry name" value="Ribosomal_Su5_D2-typ_SF"/>
</dbReference>
<dbReference type="SUPFAM" id="SSF52540">
    <property type="entry name" value="P-loop containing nucleoside triphosphate hydrolases"/>
    <property type="match status" value="1"/>
</dbReference>
<evidence type="ECO:0000256" key="5">
    <source>
        <dbReference type="ARBA" id="ARBA00022840"/>
    </source>
</evidence>
<dbReference type="GO" id="GO:0030163">
    <property type="term" value="P:protein catabolic process"/>
    <property type="evidence" value="ECO:0007669"/>
    <property type="project" value="InterPro"/>
</dbReference>
<feature type="binding site" evidence="9">
    <location>
        <begin position="349"/>
        <end position="356"/>
    </location>
    <ligand>
        <name>ATP</name>
        <dbReference type="ChEBI" id="CHEBI:30616"/>
    </ligand>
</feature>
<reference evidence="12 13" key="1">
    <citation type="submission" date="2019-11" db="EMBL/GenBank/DDBJ databases">
        <title>FDA dAtabase for Regulatory Grade micrObial Sequences (FDA-ARGOS): Supporting development and validation of Infectious Disease Dx tests.</title>
        <authorList>
            <person name="Turner S."/>
            <person name="Byrd R."/>
            <person name="Tallon L."/>
            <person name="Sadzewicz L."/>
            <person name="Vavikolanu K."/>
            <person name="Mehta A."/>
            <person name="Aluvathingal J."/>
            <person name="Nadendla S."/>
            <person name="Myers T."/>
            <person name="Yan Y."/>
            <person name="Sichtig H."/>
        </authorList>
    </citation>
    <scope>NUCLEOTIDE SEQUENCE [LARGE SCALE GENOMIC DNA]</scope>
    <source>
        <strain evidence="12 13">FDAARGOS_741</strain>
    </source>
</reference>
<dbReference type="SUPFAM" id="SSF54211">
    <property type="entry name" value="Ribosomal protein S5 domain 2-like"/>
    <property type="match status" value="1"/>
</dbReference>
<dbReference type="Gene3D" id="1.20.5.5270">
    <property type="match status" value="1"/>
</dbReference>
<evidence type="ECO:0000256" key="8">
    <source>
        <dbReference type="PIRSR" id="PIRSR001174-1"/>
    </source>
</evidence>
<dbReference type="Gene3D" id="3.30.230.10">
    <property type="match status" value="1"/>
</dbReference>
<dbReference type="Gene3D" id="1.20.58.1480">
    <property type="match status" value="1"/>
</dbReference>
<keyword evidence="2 9" id="KW-0547">Nucleotide-binding</keyword>
<gene>
    <name evidence="12" type="primary">lon</name>
    <name evidence="12" type="ORF">FOC49_06090</name>
</gene>
<feature type="domain" description="Lon proteolytic" evidence="11">
    <location>
        <begin position="584"/>
        <end position="765"/>
    </location>
</feature>
<dbReference type="SMART" id="SM00382">
    <property type="entry name" value="AAA"/>
    <property type="match status" value="1"/>
</dbReference>
<dbReference type="Pfam" id="PF00004">
    <property type="entry name" value="AAA"/>
    <property type="match status" value="1"/>
</dbReference>
<dbReference type="InterPro" id="IPR003959">
    <property type="entry name" value="ATPase_AAA_core"/>
</dbReference>
<dbReference type="InterPro" id="IPR027417">
    <property type="entry name" value="P-loop_NTPase"/>
</dbReference>
<dbReference type="InterPro" id="IPR054594">
    <property type="entry name" value="Lon_lid"/>
</dbReference>
<evidence type="ECO:0000313" key="12">
    <source>
        <dbReference type="EMBL" id="QGS09474.1"/>
    </source>
</evidence>
<dbReference type="AlphaFoldDB" id="A0AAP9HER2"/>
<dbReference type="CDD" id="cd19500">
    <property type="entry name" value="RecA-like_Lon"/>
    <property type="match status" value="1"/>
</dbReference>
<dbReference type="GO" id="GO:0004176">
    <property type="term" value="F:ATP-dependent peptidase activity"/>
    <property type="evidence" value="ECO:0007669"/>
    <property type="project" value="UniProtKB-UniRule"/>
</dbReference>
<evidence type="ECO:0000256" key="9">
    <source>
        <dbReference type="PIRSR" id="PIRSR001174-2"/>
    </source>
</evidence>
<dbReference type="PIRSF" id="PIRSF001174">
    <property type="entry name" value="Lon_proteas"/>
    <property type="match status" value="1"/>
</dbReference>
<evidence type="ECO:0000256" key="7">
    <source>
        <dbReference type="ARBA" id="ARBA00053875"/>
    </source>
</evidence>
<dbReference type="RefSeq" id="WP_004632072.1">
    <property type="nucleotide sequence ID" value="NZ_CP046314.1"/>
</dbReference>
<sequence length="766" mass="86991">MTKYYLLENRDIFFPSNTYNIDVTDKKFLKTIKGLKKDKISVFVTSKRKPIDAYDEKFSEDDMFDNQGFNVFFGTYGQLTIDKKANKYEYHCYGVAEVKSGVYNDKHVEYLDITIKNTEDNGFDKNTMLNNIEELFKKYLVRENFEIDYYKTDNLEKFINKNMKFFPLDRLLKKRILYLLDLEKKSIFLSRSLEAFLVGNSFKREIDDKVRTNLDLQQKEYFLREQMKVVQDELKQISPEDDDIEKIRKAIIEIGLSDEDKTLLLKEVDRLEKTPVMSPEHSIIRTYLDTVVALPWNILTKDEIDIKAAEKILDEDHYGLDKIKERILEFLAVKKLRDDMKSPILCLSGPPGVGKSSLAKSIARSMGRSFVRISLGGVRDEAEIRGHRRTYLGALPGKIIQSLKKIKTKNPVILLDEIDKMASDIKGDPASAMLEVIDPAQNNEFVDHYLDIPFDLSKVLFIATANNLSLIPAPLRDRMEVIELESYTVKEKENIAIKYLIPRQIKENGLKKEQISFTKQAINKVINGYTYEAGVRNLERVLGSICRKVALKILKGEEKIKIGVNNLEEFAGPEKYSSKDKSSQPEIGLVNGLAYTVVGGDTLEIETSISKGTGKIILTGKLGDVMKESAQMAISYLRSNAEYLGLSEINFSEIDIHLHVPEGAVPKDGPSAGITITTSVYSALTRKAVNNDIAMTGEMTLHGKVLPIGGVKEKILSSEKMNINKIIIPTKNKKDLIDIPKEILAKLTIYTVDNISEVFNIVFGEK</sequence>
<dbReference type="InterPro" id="IPR004815">
    <property type="entry name" value="Lon_bac/euk-typ"/>
</dbReference>
<dbReference type="FunFam" id="3.40.50.300:FF:000021">
    <property type="entry name" value="Lon protease homolog"/>
    <property type="match status" value="1"/>
</dbReference>
<dbReference type="Proteomes" id="UP000425411">
    <property type="component" value="Chromosome"/>
</dbReference>
<keyword evidence="5 9" id="KW-0067">ATP-binding</keyword>
<dbReference type="InterPro" id="IPR014721">
    <property type="entry name" value="Ribsml_uS5_D2-typ_fold_subgr"/>
</dbReference>
<accession>A0AAP9HER2</accession>
<keyword evidence="13" id="KW-1185">Reference proteome</keyword>
<comment type="catalytic activity">
    <reaction evidence="6 10">
        <text>Hydrolysis of proteins in presence of ATP.</text>
        <dbReference type="EC" id="3.4.21.53"/>
    </reaction>
</comment>
<dbReference type="GO" id="GO:0005524">
    <property type="term" value="F:ATP binding"/>
    <property type="evidence" value="ECO:0007669"/>
    <property type="project" value="UniProtKB-KW"/>
</dbReference>
<evidence type="ECO:0000313" key="13">
    <source>
        <dbReference type="Proteomes" id="UP000425411"/>
    </source>
</evidence>
<dbReference type="PANTHER" id="PTHR10046">
    <property type="entry name" value="ATP DEPENDENT LON PROTEASE FAMILY MEMBER"/>
    <property type="match status" value="1"/>
</dbReference>
<dbReference type="EC" id="3.4.21.53" evidence="10"/>
<dbReference type="PROSITE" id="PS01046">
    <property type="entry name" value="LON_SER"/>
    <property type="match status" value="1"/>
</dbReference>